<dbReference type="AlphaFoldDB" id="A0A427YDM2"/>
<proteinExistence type="predicted"/>
<sequence>MMSGPTELATVGNLTVPSGLRYRLRRKRRWEFCALWISPRKSGCSSKMLEPTELATVENLTRLHISAVVRMFAPKYLALATALSIVGNLSGYDIAAIVRLPKQDAQTNRARILGSGWSSHDLSLWSVGSPGPMHPLLNIQAYGCFVRETTHCVIMRVNIGPSAWLSRFQSSGELSAFVAVERRSP</sequence>
<evidence type="ECO:0000313" key="1">
    <source>
        <dbReference type="EMBL" id="RSH89054.1"/>
    </source>
</evidence>
<gene>
    <name evidence="1" type="ORF">EHS25_002716</name>
</gene>
<accession>A0A427YDM2</accession>
<comment type="caution">
    <text evidence="1">The sequence shown here is derived from an EMBL/GenBank/DDBJ whole genome shotgun (WGS) entry which is preliminary data.</text>
</comment>
<dbReference type="EMBL" id="RSCD01000015">
    <property type="protein sequence ID" value="RSH89054.1"/>
    <property type="molecule type" value="Genomic_DNA"/>
</dbReference>
<organism evidence="1 2">
    <name type="scientific">Saitozyma podzolica</name>
    <dbReference type="NCBI Taxonomy" id="1890683"/>
    <lineage>
        <taxon>Eukaryota</taxon>
        <taxon>Fungi</taxon>
        <taxon>Dikarya</taxon>
        <taxon>Basidiomycota</taxon>
        <taxon>Agaricomycotina</taxon>
        <taxon>Tremellomycetes</taxon>
        <taxon>Tremellales</taxon>
        <taxon>Trimorphomycetaceae</taxon>
        <taxon>Saitozyma</taxon>
    </lineage>
</organism>
<dbReference type="Proteomes" id="UP000279259">
    <property type="component" value="Unassembled WGS sequence"/>
</dbReference>
<reference evidence="1 2" key="1">
    <citation type="submission" date="2018-11" db="EMBL/GenBank/DDBJ databases">
        <title>Genome sequence of Saitozyma podzolica DSM 27192.</title>
        <authorList>
            <person name="Aliyu H."/>
            <person name="Gorte O."/>
            <person name="Ochsenreither K."/>
        </authorList>
    </citation>
    <scope>NUCLEOTIDE SEQUENCE [LARGE SCALE GENOMIC DNA]</scope>
    <source>
        <strain evidence="1 2">DSM 27192</strain>
    </source>
</reference>
<name>A0A427YDM2_9TREE</name>
<protein>
    <submittedName>
        <fullName evidence="1">Uncharacterized protein</fullName>
    </submittedName>
</protein>
<evidence type="ECO:0000313" key="2">
    <source>
        <dbReference type="Proteomes" id="UP000279259"/>
    </source>
</evidence>
<keyword evidence="2" id="KW-1185">Reference proteome</keyword>